<evidence type="ECO:0000313" key="7">
    <source>
        <dbReference type="EMBL" id="MBM7634147.1"/>
    </source>
</evidence>
<dbReference type="CDD" id="cd05466">
    <property type="entry name" value="PBP2_LTTR_substrate"/>
    <property type="match status" value="1"/>
</dbReference>
<dbReference type="PROSITE" id="PS50931">
    <property type="entry name" value="HTH_LYSR"/>
    <property type="match status" value="1"/>
</dbReference>
<dbReference type="Pfam" id="PF00126">
    <property type="entry name" value="HTH_1"/>
    <property type="match status" value="1"/>
</dbReference>
<dbReference type="InterPro" id="IPR000847">
    <property type="entry name" value="LysR_HTH_N"/>
</dbReference>
<evidence type="ECO:0000256" key="5">
    <source>
        <dbReference type="SAM" id="Coils"/>
    </source>
</evidence>
<reference evidence="7 8" key="1">
    <citation type="submission" date="2021-01" db="EMBL/GenBank/DDBJ databases">
        <title>Genomic Encyclopedia of Type Strains, Phase IV (KMG-IV): sequencing the most valuable type-strain genomes for metagenomic binning, comparative biology and taxonomic classification.</title>
        <authorList>
            <person name="Goeker M."/>
        </authorList>
    </citation>
    <scope>NUCLEOTIDE SEQUENCE [LARGE SCALE GENOMIC DNA]</scope>
    <source>
        <strain evidence="7 8">DSM 25540</strain>
    </source>
</reference>
<dbReference type="Proteomes" id="UP000741863">
    <property type="component" value="Unassembled WGS sequence"/>
</dbReference>
<feature type="domain" description="HTH lysR-type" evidence="6">
    <location>
        <begin position="1"/>
        <end position="58"/>
    </location>
</feature>
<evidence type="ECO:0000256" key="1">
    <source>
        <dbReference type="ARBA" id="ARBA00009437"/>
    </source>
</evidence>
<evidence type="ECO:0000256" key="2">
    <source>
        <dbReference type="ARBA" id="ARBA00023015"/>
    </source>
</evidence>
<sequence>MDQKDWFMLKTIFEEKNMTRSAEKLYVSQPSLSYRLKNLESEFGVTLFYKTKSGLEFTTEGEHLVSYAKDMLEALQRTKDELQDLQSNVQGTLRIGVSSNFAQYVLPEMLHRFSELYPNVQFHVQSGLSNEVYAMLQQSQVHVAIVRNDYTWHGEKYLLREEQLQVISKERIDLNSLDERRLINYETDRSLKETINEWWIDQFKNPPTVEMEVDRLETCKEMVKKNFGFAIVPDICLLESDQLYKQGIYRKNGEPVTRNTYLMYHPQTQNLSIVHRFIEYLKNNQL</sequence>
<keyword evidence="5" id="KW-0175">Coiled coil</keyword>
<keyword evidence="8" id="KW-1185">Reference proteome</keyword>
<dbReference type="Gene3D" id="1.10.10.10">
    <property type="entry name" value="Winged helix-like DNA-binding domain superfamily/Winged helix DNA-binding domain"/>
    <property type="match status" value="1"/>
</dbReference>
<dbReference type="InterPro" id="IPR036388">
    <property type="entry name" value="WH-like_DNA-bd_sf"/>
</dbReference>
<dbReference type="InterPro" id="IPR005119">
    <property type="entry name" value="LysR_subst-bd"/>
</dbReference>
<keyword evidence="2" id="KW-0805">Transcription regulation</keyword>
<name>A0ABS2PFE6_9BACL</name>
<organism evidence="7 8">
    <name type="scientific">Geomicrobium sediminis</name>
    <dbReference type="NCBI Taxonomy" id="1347788"/>
    <lineage>
        <taxon>Bacteria</taxon>
        <taxon>Bacillati</taxon>
        <taxon>Bacillota</taxon>
        <taxon>Bacilli</taxon>
        <taxon>Bacillales</taxon>
        <taxon>Geomicrobium</taxon>
    </lineage>
</organism>
<dbReference type="PRINTS" id="PR00039">
    <property type="entry name" value="HTHLYSR"/>
</dbReference>
<dbReference type="InterPro" id="IPR036390">
    <property type="entry name" value="WH_DNA-bd_sf"/>
</dbReference>
<keyword evidence="3 7" id="KW-0238">DNA-binding</keyword>
<dbReference type="RefSeq" id="WP_204698905.1">
    <property type="nucleotide sequence ID" value="NZ_JAFBEC010000009.1"/>
</dbReference>
<protein>
    <submittedName>
        <fullName evidence="7">DNA-binding transcriptional LysR family regulator</fullName>
    </submittedName>
</protein>
<dbReference type="PANTHER" id="PTHR30126:SF78">
    <property type="entry name" value="HTH LYSR-TYPE DOMAIN-CONTAINING PROTEIN"/>
    <property type="match status" value="1"/>
</dbReference>
<dbReference type="Gene3D" id="3.40.190.290">
    <property type="match status" value="1"/>
</dbReference>
<gene>
    <name evidence="7" type="ORF">JOD17_003247</name>
</gene>
<accession>A0ABS2PFE6</accession>
<dbReference type="GO" id="GO:0003677">
    <property type="term" value="F:DNA binding"/>
    <property type="evidence" value="ECO:0007669"/>
    <property type="project" value="UniProtKB-KW"/>
</dbReference>
<feature type="coiled-coil region" evidence="5">
    <location>
        <begin position="65"/>
        <end position="95"/>
    </location>
</feature>
<evidence type="ECO:0000256" key="3">
    <source>
        <dbReference type="ARBA" id="ARBA00023125"/>
    </source>
</evidence>
<proteinExistence type="inferred from homology"/>
<dbReference type="Pfam" id="PF03466">
    <property type="entry name" value="LysR_substrate"/>
    <property type="match status" value="1"/>
</dbReference>
<dbReference type="SUPFAM" id="SSF46785">
    <property type="entry name" value="Winged helix' DNA-binding domain"/>
    <property type="match status" value="1"/>
</dbReference>
<evidence type="ECO:0000256" key="4">
    <source>
        <dbReference type="ARBA" id="ARBA00023163"/>
    </source>
</evidence>
<comment type="similarity">
    <text evidence="1">Belongs to the LysR transcriptional regulatory family.</text>
</comment>
<comment type="caution">
    <text evidence="7">The sequence shown here is derived from an EMBL/GenBank/DDBJ whole genome shotgun (WGS) entry which is preliminary data.</text>
</comment>
<evidence type="ECO:0000259" key="6">
    <source>
        <dbReference type="PROSITE" id="PS50931"/>
    </source>
</evidence>
<dbReference type="PANTHER" id="PTHR30126">
    <property type="entry name" value="HTH-TYPE TRANSCRIPTIONAL REGULATOR"/>
    <property type="match status" value="1"/>
</dbReference>
<evidence type="ECO:0000313" key="8">
    <source>
        <dbReference type="Proteomes" id="UP000741863"/>
    </source>
</evidence>
<dbReference type="EMBL" id="JAFBEC010000009">
    <property type="protein sequence ID" value="MBM7634147.1"/>
    <property type="molecule type" value="Genomic_DNA"/>
</dbReference>
<dbReference type="SUPFAM" id="SSF53850">
    <property type="entry name" value="Periplasmic binding protein-like II"/>
    <property type="match status" value="1"/>
</dbReference>
<keyword evidence="4" id="KW-0804">Transcription</keyword>